<name>A0A8H6LYH0_9AGAR</name>
<comment type="caution">
    <text evidence="2">The sequence shown here is derived from an EMBL/GenBank/DDBJ whole genome shotgun (WGS) entry which is preliminary data.</text>
</comment>
<dbReference type="OrthoDB" id="2835827at2759"/>
<dbReference type="AlphaFoldDB" id="A0A8H6LYH0"/>
<feature type="chain" id="PRO_5034412313" description="C2H2-type domain-containing protein" evidence="1">
    <location>
        <begin position="22"/>
        <end position="107"/>
    </location>
</feature>
<evidence type="ECO:0000256" key="1">
    <source>
        <dbReference type="SAM" id="SignalP"/>
    </source>
</evidence>
<gene>
    <name evidence="2" type="ORF">DFP72DRAFT_1076911</name>
</gene>
<accession>A0A8H6LYH0</accession>
<feature type="signal peptide" evidence="1">
    <location>
        <begin position="1"/>
        <end position="21"/>
    </location>
</feature>
<protein>
    <recommendedName>
        <fullName evidence="4">C2H2-type domain-containing protein</fullName>
    </recommendedName>
</protein>
<keyword evidence="1" id="KW-0732">Signal</keyword>
<proteinExistence type="predicted"/>
<sequence length="107" mass="12108">MRVSLITLLPIAISLASFANAHHDHKNEARKYVDDLSSRGFDDYTLERREVLEDIATRDLLDELKDRLARRGQFQCPVAGCNFVGNLPADLTMHRRVAHGAPGPKRR</sequence>
<reference evidence="2 3" key="1">
    <citation type="submission" date="2020-07" db="EMBL/GenBank/DDBJ databases">
        <title>Comparative genomics of pyrophilous fungi reveals a link between fire events and developmental genes.</title>
        <authorList>
            <consortium name="DOE Joint Genome Institute"/>
            <person name="Steindorff A.S."/>
            <person name="Carver A."/>
            <person name="Calhoun S."/>
            <person name="Stillman K."/>
            <person name="Liu H."/>
            <person name="Lipzen A."/>
            <person name="Pangilinan J."/>
            <person name="Labutti K."/>
            <person name="Bruns T.D."/>
            <person name="Grigoriev I.V."/>
        </authorList>
    </citation>
    <scope>NUCLEOTIDE SEQUENCE [LARGE SCALE GENOMIC DNA]</scope>
    <source>
        <strain evidence="2 3">CBS 144469</strain>
    </source>
</reference>
<dbReference type="Proteomes" id="UP000521943">
    <property type="component" value="Unassembled WGS sequence"/>
</dbReference>
<evidence type="ECO:0000313" key="2">
    <source>
        <dbReference type="EMBL" id="KAF6745761.1"/>
    </source>
</evidence>
<organism evidence="2 3">
    <name type="scientific">Ephemerocybe angulata</name>
    <dbReference type="NCBI Taxonomy" id="980116"/>
    <lineage>
        <taxon>Eukaryota</taxon>
        <taxon>Fungi</taxon>
        <taxon>Dikarya</taxon>
        <taxon>Basidiomycota</taxon>
        <taxon>Agaricomycotina</taxon>
        <taxon>Agaricomycetes</taxon>
        <taxon>Agaricomycetidae</taxon>
        <taxon>Agaricales</taxon>
        <taxon>Agaricineae</taxon>
        <taxon>Psathyrellaceae</taxon>
        <taxon>Ephemerocybe</taxon>
    </lineage>
</organism>
<dbReference type="EMBL" id="JACGCI010000099">
    <property type="protein sequence ID" value="KAF6745761.1"/>
    <property type="molecule type" value="Genomic_DNA"/>
</dbReference>
<evidence type="ECO:0000313" key="3">
    <source>
        <dbReference type="Proteomes" id="UP000521943"/>
    </source>
</evidence>
<keyword evidence="3" id="KW-1185">Reference proteome</keyword>
<evidence type="ECO:0008006" key="4">
    <source>
        <dbReference type="Google" id="ProtNLM"/>
    </source>
</evidence>